<dbReference type="InterPro" id="IPR007867">
    <property type="entry name" value="GMC_OxRtase_C"/>
</dbReference>
<evidence type="ECO:0000256" key="5">
    <source>
        <dbReference type="PIRSR" id="PIRSR000137-2"/>
    </source>
</evidence>
<feature type="binding site" evidence="5">
    <location>
        <position position="156"/>
    </location>
    <ligand>
        <name>FAD</name>
        <dbReference type="ChEBI" id="CHEBI:57692"/>
    </ligand>
</feature>
<evidence type="ECO:0000256" key="2">
    <source>
        <dbReference type="ARBA" id="ARBA00010790"/>
    </source>
</evidence>
<sequence length="649" mass="69470">MEAACAGAGGESPWAAGAGSCAAAGAGAPGAAGVSAMLFGALLATLTQSHNDLSDGSRYPPDASDGLRERYDFVVVGAGSAGSAVAARLSENPAWSVLLLEAGGDPPPDSDVPPLFLALQNTDVDWQYRTEPDPKSCRSLKDQRCNWPRGKLMGGTSSINGHIYMRGHKCDYDEWAALGNAGWAFEDVLPLFKRSENLEDEELWRDPRTARFHAKGGPLSVRPHGLHSPVGGLLVEAGVELGHRRLRDFNGAEAFGTGAIHGTLARGERCNAAKAFLGPAARARRNLHVAKRSLATRLLVDPASRRARAVRFRRDGDDHDREVQVDKEVIVSAGAINSPQLLMLSGIGPKAHLQELGIPVVADLPVGDNLQDHSIYPVLISLDDTPLMEPLEQAFLYLKNRTGPLSSLDVSSITTFLQAGVPAGAEAEGACPTGQVHYFHFPRATAAAAVALLERDLGLRAEVAEQLRALSRRREFVMATPILLRPRSRGRVRLRSADPRAPPKIFSGYFHDDRDREDLVLLIEATARLASTEALGALNARLEPLAPAPCRQHAFASRAFWRCAVPELATTLYHPVGTCKMAPAHDPGSVVDARLRVRGVHGLRVADASVMPVVPTGNTNAPAIMVGEKAADLIKEDWGGRAQAEQESQ</sequence>
<dbReference type="GO" id="GO:0050660">
    <property type="term" value="F:flavin adenine dinucleotide binding"/>
    <property type="evidence" value="ECO:0007669"/>
    <property type="project" value="InterPro"/>
</dbReference>
<keyword evidence="3" id="KW-0285">Flavoprotein</keyword>
<dbReference type="PANTHER" id="PTHR11552">
    <property type="entry name" value="GLUCOSE-METHANOL-CHOLINE GMC OXIDOREDUCTASE"/>
    <property type="match status" value="1"/>
</dbReference>
<dbReference type="InterPro" id="IPR000172">
    <property type="entry name" value="GMC_OxRdtase_N"/>
</dbReference>
<evidence type="ECO:0000259" key="6">
    <source>
        <dbReference type="PROSITE" id="PS00624"/>
    </source>
</evidence>
<dbReference type="Pfam" id="PF05199">
    <property type="entry name" value="GMC_oxred_C"/>
    <property type="match status" value="1"/>
</dbReference>
<feature type="domain" description="Glucose-methanol-choline oxidoreductase N-terminal" evidence="6">
    <location>
        <begin position="334"/>
        <end position="348"/>
    </location>
</feature>
<dbReference type="Proteomes" id="UP001378592">
    <property type="component" value="Unassembled WGS sequence"/>
</dbReference>
<organism evidence="7 8">
    <name type="scientific">Gryllus longicercus</name>
    <dbReference type="NCBI Taxonomy" id="2509291"/>
    <lineage>
        <taxon>Eukaryota</taxon>
        <taxon>Metazoa</taxon>
        <taxon>Ecdysozoa</taxon>
        <taxon>Arthropoda</taxon>
        <taxon>Hexapoda</taxon>
        <taxon>Insecta</taxon>
        <taxon>Pterygota</taxon>
        <taxon>Neoptera</taxon>
        <taxon>Polyneoptera</taxon>
        <taxon>Orthoptera</taxon>
        <taxon>Ensifera</taxon>
        <taxon>Gryllidea</taxon>
        <taxon>Grylloidea</taxon>
        <taxon>Gryllidae</taxon>
        <taxon>Gryllinae</taxon>
        <taxon>Gryllus</taxon>
    </lineage>
</organism>
<evidence type="ECO:0000256" key="1">
    <source>
        <dbReference type="ARBA" id="ARBA00001974"/>
    </source>
</evidence>
<dbReference type="Gene3D" id="3.30.560.10">
    <property type="entry name" value="Glucose Oxidase, domain 3"/>
    <property type="match status" value="1"/>
</dbReference>
<dbReference type="AlphaFoldDB" id="A0AAN9VST5"/>
<gene>
    <name evidence="7" type="ORF">R5R35_003039</name>
</gene>
<dbReference type="InterPro" id="IPR036188">
    <property type="entry name" value="FAD/NAD-bd_sf"/>
</dbReference>
<dbReference type="GO" id="GO:0016614">
    <property type="term" value="F:oxidoreductase activity, acting on CH-OH group of donors"/>
    <property type="evidence" value="ECO:0007669"/>
    <property type="project" value="InterPro"/>
</dbReference>
<dbReference type="Pfam" id="PF00732">
    <property type="entry name" value="GMC_oxred_N"/>
    <property type="match status" value="1"/>
</dbReference>
<dbReference type="PANTHER" id="PTHR11552:SF147">
    <property type="entry name" value="CHOLINE DEHYDROGENASE, MITOCHONDRIAL"/>
    <property type="match status" value="1"/>
</dbReference>
<dbReference type="SUPFAM" id="SSF51905">
    <property type="entry name" value="FAD/NAD(P)-binding domain"/>
    <property type="match status" value="1"/>
</dbReference>
<evidence type="ECO:0000256" key="3">
    <source>
        <dbReference type="ARBA" id="ARBA00022630"/>
    </source>
</evidence>
<dbReference type="SUPFAM" id="SSF54373">
    <property type="entry name" value="FAD-linked reductases, C-terminal domain"/>
    <property type="match status" value="1"/>
</dbReference>
<dbReference type="InterPro" id="IPR012132">
    <property type="entry name" value="GMC_OxRdtase"/>
</dbReference>
<dbReference type="Gene3D" id="3.50.50.60">
    <property type="entry name" value="FAD/NAD(P)-binding domain"/>
    <property type="match status" value="1"/>
</dbReference>
<dbReference type="PROSITE" id="PS00624">
    <property type="entry name" value="GMC_OXRED_2"/>
    <property type="match status" value="1"/>
</dbReference>
<protein>
    <recommendedName>
        <fullName evidence="6">Glucose-methanol-choline oxidoreductase N-terminal domain-containing protein</fullName>
    </recommendedName>
</protein>
<comment type="caution">
    <text evidence="7">The sequence shown here is derived from an EMBL/GenBank/DDBJ whole genome shotgun (WGS) entry which is preliminary data.</text>
</comment>
<reference evidence="7 8" key="1">
    <citation type="submission" date="2024-03" db="EMBL/GenBank/DDBJ databases">
        <title>The genome assembly and annotation of the cricket Gryllus longicercus Weissman &amp; Gray.</title>
        <authorList>
            <person name="Szrajer S."/>
            <person name="Gray D."/>
            <person name="Ylla G."/>
        </authorList>
    </citation>
    <scope>NUCLEOTIDE SEQUENCE [LARGE SCALE GENOMIC DNA]</scope>
    <source>
        <strain evidence="7">DAG 2021-001</strain>
        <tissue evidence="7">Whole body minus gut</tissue>
    </source>
</reference>
<evidence type="ECO:0000313" key="8">
    <source>
        <dbReference type="Proteomes" id="UP001378592"/>
    </source>
</evidence>
<comment type="cofactor">
    <cofactor evidence="1 5">
        <name>FAD</name>
        <dbReference type="ChEBI" id="CHEBI:57692"/>
    </cofactor>
</comment>
<keyword evidence="8" id="KW-1185">Reference proteome</keyword>
<accession>A0AAN9VST5</accession>
<dbReference type="PIRSF" id="PIRSF000137">
    <property type="entry name" value="Alcohol_oxidase"/>
    <property type="match status" value="1"/>
</dbReference>
<evidence type="ECO:0000313" key="7">
    <source>
        <dbReference type="EMBL" id="KAK7868166.1"/>
    </source>
</evidence>
<comment type="similarity">
    <text evidence="2">Belongs to the GMC oxidoreductase family.</text>
</comment>
<name>A0AAN9VST5_9ORTH</name>
<evidence type="ECO:0000256" key="4">
    <source>
        <dbReference type="ARBA" id="ARBA00022827"/>
    </source>
</evidence>
<keyword evidence="4 5" id="KW-0274">FAD</keyword>
<dbReference type="EMBL" id="JAZDUA010000099">
    <property type="protein sequence ID" value="KAK7868166.1"/>
    <property type="molecule type" value="Genomic_DNA"/>
</dbReference>
<proteinExistence type="inferred from homology"/>